<proteinExistence type="predicted"/>
<reference evidence="2" key="1">
    <citation type="submission" date="2023-07" db="EMBL/GenBank/DDBJ databases">
        <authorList>
            <person name="Luz R."/>
            <person name="Cordeiro R."/>
            <person name="Fonseca A."/>
            <person name="Goncalves V."/>
        </authorList>
    </citation>
    <scope>NUCLEOTIDE SEQUENCE [LARGE SCALE GENOMIC DNA]</scope>
    <source>
        <strain evidence="2">BACA0444</strain>
    </source>
</reference>
<organism evidence="1 2">
    <name type="scientific">Pseudocalidococcus azoricus BACA0444</name>
    <dbReference type="NCBI Taxonomy" id="2918990"/>
    <lineage>
        <taxon>Bacteria</taxon>
        <taxon>Bacillati</taxon>
        <taxon>Cyanobacteriota</taxon>
        <taxon>Cyanophyceae</taxon>
        <taxon>Acaryochloridales</taxon>
        <taxon>Thermosynechococcaceae</taxon>
        <taxon>Pseudocalidococcus</taxon>
        <taxon>Pseudocalidococcus azoricus</taxon>
    </lineage>
</organism>
<sequence>MEVLVHQQLRAYLRAVGGSDWPHHLTLARLVARTLHLHRDALMQISGQATYHYHHTLSYLVPLLLLPGPAVLVTCPATQQYILHGQLPQLLEFLPIDKPVVTAPTWPDPNFQGLLLITQADWLRGMLAATPGIPSALPTVIDGLEMLETTAQAVLTVKLTPGNWDELTRSFPQARQAIRDVLIKLIHEVFQYPRNPYGCYRLSPLAIERLWQLLTELVAINSLNLPQAWQQWFMMLQKPQHHCLLADPDPNYGQITLYGWPLNVRDQLQALWPRQPLVFLGQQIELDPQAPLLRHRLGLSGLASINLAFHPARAQETLSLYLPQRFPLPNTPEFAPYLQAQLGGLLWQLQARSSPPENPWFAVVIVDDLPLREQIAANLAASFGSQVRVEAPLRSERGILICRWQYWVAHSRALPIPQTLLVVTLPIPSREHPPVAARIEFYKQQHRDWFREYLWPECLSRLAQIVAPIRNQNTLLALFDTRIIHRSYGQDVLNLLSPYEPVEISQVNALEPWLEELKLEAP</sequence>
<evidence type="ECO:0000313" key="1">
    <source>
        <dbReference type="EMBL" id="MDS3859566.1"/>
    </source>
</evidence>
<protein>
    <submittedName>
        <fullName evidence="1">ATP-dependent DNA helicase</fullName>
    </submittedName>
</protein>
<dbReference type="AlphaFoldDB" id="A0AAE4FRG6"/>
<keyword evidence="2" id="KW-1185">Reference proteome</keyword>
<accession>A0AAE4FRG6</accession>
<keyword evidence="1" id="KW-0347">Helicase</keyword>
<keyword evidence="1" id="KW-0547">Nucleotide-binding</keyword>
<keyword evidence="1" id="KW-0067">ATP-binding</keyword>
<dbReference type="GO" id="GO:0004386">
    <property type="term" value="F:helicase activity"/>
    <property type="evidence" value="ECO:0007669"/>
    <property type="project" value="UniProtKB-KW"/>
</dbReference>
<comment type="caution">
    <text evidence="1">The sequence shown here is derived from an EMBL/GenBank/DDBJ whole genome shotgun (WGS) entry which is preliminary data.</text>
</comment>
<evidence type="ECO:0000313" key="2">
    <source>
        <dbReference type="Proteomes" id="UP001268256"/>
    </source>
</evidence>
<keyword evidence="1" id="KW-0378">Hydrolase</keyword>
<dbReference type="Proteomes" id="UP001268256">
    <property type="component" value="Unassembled WGS sequence"/>
</dbReference>
<name>A0AAE4FRG6_9CYAN</name>
<dbReference type="EMBL" id="JAVMIP010000001">
    <property type="protein sequence ID" value="MDS3859566.1"/>
    <property type="molecule type" value="Genomic_DNA"/>
</dbReference>
<gene>
    <name evidence="1" type="ORF">RIF25_01970</name>
</gene>
<dbReference type="RefSeq" id="WP_322876874.1">
    <property type="nucleotide sequence ID" value="NZ_JAVMIP010000001.1"/>
</dbReference>